<dbReference type="GO" id="GO:0003677">
    <property type="term" value="F:DNA binding"/>
    <property type="evidence" value="ECO:0007669"/>
    <property type="project" value="UniProtKB-UniRule"/>
</dbReference>
<feature type="domain" description="HTH tetR-type" evidence="5">
    <location>
        <begin position="2"/>
        <end position="62"/>
    </location>
</feature>
<evidence type="ECO:0000313" key="7">
    <source>
        <dbReference type="Proteomes" id="UP000027219"/>
    </source>
</evidence>
<gene>
    <name evidence="6" type="ORF">VFDL14_22045</name>
</gene>
<dbReference type="InterPro" id="IPR011075">
    <property type="entry name" value="TetR_C"/>
</dbReference>
<dbReference type="PROSITE" id="PS50977">
    <property type="entry name" value="HTH_TETR_2"/>
    <property type="match status" value="1"/>
</dbReference>
<name>A0A066UP20_9VIBR</name>
<dbReference type="Proteomes" id="UP000027219">
    <property type="component" value="Unassembled WGS sequence"/>
</dbReference>
<dbReference type="AlphaFoldDB" id="A0A066UP20"/>
<keyword evidence="1" id="KW-0805">Transcription regulation</keyword>
<dbReference type="Pfam" id="PF00440">
    <property type="entry name" value="TetR_N"/>
    <property type="match status" value="1"/>
</dbReference>
<dbReference type="InterPro" id="IPR009057">
    <property type="entry name" value="Homeodomain-like_sf"/>
</dbReference>
<dbReference type="SUPFAM" id="SSF48498">
    <property type="entry name" value="Tetracyclin repressor-like, C-terminal domain"/>
    <property type="match status" value="1"/>
</dbReference>
<evidence type="ECO:0000256" key="1">
    <source>
        <dbReference type="ARBA" id="ARBA00023015"/>
    </source>
</evidence>
<accession>A0A066UP20</accession>
<evidence type="ECO:0000256" key="4">
    <source>
        <dbReference type="PROSITE-ProRule" id="PRU00335"/>
    </source>
</evidence>
<comment type="caution">
    <text evidence="6">The sequence shown here is derived from an EMBL/GenBank/DDBJ whole genome shotgun (WGS) entry which is preliminary data.</text>
</comment>
<evidence type="ECO:0000256" key="3">
    <source>
        <dbReference type="ARBA" id="ARBA00023163"/>
    </source>
</evidence>
<evidence type="ECO:0000259" key="5">
    <source>
        <dbReference type="PROSITE" id="PS50977"/>
    </source>
</evidence>
<dbReference type="InterPro" id="IPR036271">
    <property type="entry name" value="Tet_transcr_reg_TetR-rel_C_sf"/>
</dbReference>
<dbReference type="Pfam" id="PF16925">
    <property type="entry name" value="TetR_C_13"/>
    <property type="match status" value="1"/>
</dbReference>
<dbReference type="InterPro" id="IPR001647">
    <property type="entry name" value="HTH_TetR"/>
</dbReference>
<protein>
    <submittedName>
        <fullName evidence="6">TetR family transcriptional regulator</fullName>
    </submittedName>
</protein>
<keyword evidence="3" id="KW-0804">Transcription</keyword>
<dbReference type="EMBL" id="JFFR01000013">
    <property type="protein sequence ID" value="KDN28810.1"/>
    <property type="molecule type" value="Genomic_DNA"/>
</dbReference>
<dbReference type="RefSeq" id="WP_032550675.1">
    <property type="nucleotide sequence ID" value="NZ_JFFR01000013.1"/>
</dbReference>
<dbReference type="PANTHER" id="PTHR47506:SF6">
    <property type="entry name" value="HTH-TYPE TRANSCRIPTIONAL REPRESSOR NEMR"/>
    <property type="match status" value="1"/>
</dbReference>
<evidence type="ECO:0000256" key="2">
    <source>
        <dbReference type="ARBA" id="ARBA00023125"/>
    </source>
</evidence>
<dbReference type="OrthoDB" id="4541465at2"/>
<sequence length="189" mass="21491">MKDLKQKLLDVGFELISEQGFAGLGLMKIINSAEATKGSFYHHFKSKEDFGSTLLTNYFEDHLKTLDEFLMDTSLSYQDRVKAYFEYWSSSKLTPEFQIKCLVVKLSGEVSGTSNQMQQVLNVGAEKVISRMGHFFREGMSNGSFQMEDGYQTARTLYGLWLGSTLLAAMQKDRTLLDNAMRETLKLTE</sequence>
<dbReference type="SUPFAM" id="SSF46689">
    <property type="entry name" value="Homeodomain-like"/>
    <property type="match status" value="1"/>
</dbReference>
<evidence type="ECO:0000313" key="6">
    <source>
        <dbReference type="EMBL" id="KDN28810.1"/>
    </source>
</evidence>
<proteinExistence type="predicted"/>
<keyword evidence="2 4" id="KW-0238">DNA-binding</keyword>
<dbReference type="Gene3D" id="1.10.357.10">
    <property type="entry name" value="Tetracycline Repressor, domain 2"/>
    <property type="match status" value="1"/>
</dbReference>
<keyword evidence="7" id="KW-1185">Reference proteome</keyword>
<feature type="DNA-binding region" description="H-T-H motif" evidence="4">
    <location>
        <begin position="25"/>
        <end position="44"/>
    </location>
</feature>
<reference evidence="6 7" key="1">
    <citation type="submission" date="2014-02" db="EMBL/GenBank/DDBJ databases">
        <title>Vibrio fortis Dalian14 Genome Sequencing.</title>
        <authorList>
            <person name="Wang Y."/>
            <person name="Song L."/>
            <person name="Liu G."/>
            <person name="Ding J."/>
        </authorList>
    </citation>
    <scope>NUCLEOTIDE SEQUENCE [LARGE SCALE GENOMIC DNA]</scope>
    <source>
        <strain evidence="6 7">Dalian14</strain>
    </source>
</reference>
<dbReference type="STRING" id="212667.VFDL14_22045"/>
<organism evidence="6 7">
    <name type="scientific">Vibrio fortis</name>
    <dbReference type="NCBI Taxonomy" id="212667"/>
    <lineage>
        <taxon>Bacteria</taxon>
        <taxon>Pseudomonadati</taxon>
        <taxon>Pseudomonadota</taxon>
        <taxon>Gammaproteobacteria</taxon>
        <taxon>Vibrionales</taxon>
        <taxon>Vibrionaceae</taxon>
        <taxon>Vibrio</taxon>
    </lineage>
</organism>
<dbReference type="PRINTS" id="PR00455">
    <property type="entry name" value="HTHTETR"/>
</dbReference>
<dbReference type="PANTHER" id="PTHR47506">
    <property type="entry name" value="TRANSCRIPTIONAL REGULATORY PROTEIN"/>
    <property type="match status" value="1"/>
</dbReference>